<organism evidence="3 4">
    <name type="scientific">Carpinus fangiana</name>
    <dbReference type="NCBI Taxonomy" id="176857"/>
    <lineage>
        <taxon>Eukaryota</taxon>
        <taxon>Viridiplantae</taxon>
        <taxon>Streptophyta</taxon>
        <taxon>Embryophyta</taxon>
        <taxon>Tracheophyta</taxon>
        <taxon>Spermatophyta</taxon>
        <taxon>Magnoliopsida</taxon>
        <taxon>eudicotyledons</taxon>
        <taxon>Gunneridae</taxon>
        <taxon>Pentapetalae</taxon>
        <taxon>rosids</taxon>
        <taxon>fabids</taxon>
        <taxon>Fagales</taxon>
        <taxon>Betulaceae</taxon>
        <taxon>Carpinus</taxon>
    </lineage>
</organism>
<feature type="domain" description="DUF2828" evidence="1">
    <location>
        <begin position="194"/>
        <end position="403"/>
    </location>
</feature>
<evidence type="ECO:0000313" key="3">
    <source>
        <dbReference type="EMBL" id="KAE7998916.1"/>
    </source>
</evidence>
<dbReference type="OrthoDB" id="1149618at2759"/>
<sequence length="627" mass="72014">MIQAIMRGSPSTLRRIGMLELCKFPIKSCISRFSTKTLVSELEPHMRLLGPFSDCIPFYVRTDAPSTTNFSKPKEPWEKNYYTPLPKSTGNPCLDLFLFKGAGTAHTLALLDSSWNHNPQTTLKLILYRIKLPRLGYLYNHLLWLYHKHPKTLASNLRLFVECGYLKCLPRLLYELFADAEDNVSTLNVVGRMNSFVHAYYGDENYRFLYNQISDIFSELLKSDLEFLKSGNLQKISHAVECCPSLNSFLDLTTFMCESIARRLFPQDSDSLYKRISEPQYAYRARDCLRKEVIAPLRRALNSPELYTILNKRSLLPSIPALNVPTELAKETLLTRNKDKHHNEALLTCNKERYMNYRHANTKIPVEELLPHKILCSLLDGGCVKLANLQWKKMIEHLTMKGKFKHCLACCDVSPSMNGFCTTISIALGLLISDLSQGPWRGKVMTFSHDPQLQKIEGIDLQCRTDFMEFRMDWGLKIDLRKVFLHILEVATKENIDKDNMVKTIFVFTSMEFSEMSYPNSWDIDHQEIRNKFHESGYTSLPVLVFWNLSRDHPNYSFVRDINVLRESGYGIGLGLLPNGPQGVTLIKGFSNELLKLAIENNGVLNPIAVMEMIISDKRYEKAIVCD</sequence>
<gene>
    <name evidence="3" type="ORF">FH972_003409</name>
</gene>
<reference evidence="3 4" key="1">
    <citation type="submission" date="2019-06" db="EMBL/GenBank/DDBJ databases">
        <title>A chromosomal-level reference genome of Carpinus fangiana (Coryloideae, Betulaceae).</title>
        <authorList>
            <person name="Yang X."/>
            <person name="Wang Z."/>
            <person name="Zhang L."/>
            <person name="Hao G."/>
            <person name="Liu J."/>
            <person name="Yang Y."/>
        </authorList>
    </citation>
    <scope>NUCLEOTIDE SEQUENCE [LARGE SCALE GENOMIC DNA]</scope>
    <source>
        <strain evidence="3">Cfa_2016G</strain>
        <tissue evidence="3">Leaf</tissue>
    </source>
</reference>
<dbReference type="PANTHER" id="PTHR31373:SF17">
    <property type="entry name" value="OS06G0652100 PROTEIN"/>
    <property type="match status" value="1"/>
</dbReference>
<dbReference type="InterPro" id="IPR011205">
    <property type="entry name" value="UCP015417_vWA"/>
</dbReference>
<evidence type="ECO:0000313" key="4">
    <source>
        <dbReference type="Proteomes" id="UP000327013"/>
    </source>
</evidence>
<dbReference type="EMBL" id="CM017321">
    <property type="protein sequence ID" value="KAE7998916.1"/>
    <property type="molecule type" value="Genomic_DNA"/>
</dbReference>
<evidence type="ECO:0000259" key="2">
    <source>
        <dbReference type="Pfam" id="PF25043"/>
    </source>
</evidence>
<name>A0A5N6QHX5_9ROSI</name>
<dbReference type="PIRSF" id="PIRSF015417">
    <property type="entry name" value="T31B5_30_vWA"/>
    <property type="match status" value="1"/>
</dbReference>
<dbReference type="Pfam" id="PF11443">
    <property type="entry name" value="DUF2828"/>
    <property type="match status" value="2"/>
</dbReference>
<proteinExistence type="predicted"/>
<protein>
    <submittedName>
        <fullName evidence="3">Uncharacterized protein</fullName>
    </submittedName>
</protein>
<keyword evidence="4" id="KW-1185">Reference proteome</keyword>
<dbReference type="InterPro" id="IPR056690">
    <property type="entry name" value="DUF7788"/>
</dbReference>
<dbReference type="PANTHER" id="PTHR31373">
    <property type="entry name" value="OS06G0652100 PROTEIN"/>
    <property type="match status" value="1"/>
</dbReference>
<evidence type="ECO:0000259" key="1">
    <source>
        <dbReference type="Pfam" id="PF11443"/>
    </source>
</evidence>
<dbReference type="InterPro" id="IPR058580">
    <property type="entry name" value="DUF2828"/>
</dbReference>
<feature type="domain" description="DUF2828" evidence="1">
    <location>
        <begin position="87"/>
        <end position="181"/>
    </location>
</feature>
<dbReference type="AlphaFoldDB" id="A0A5N6QHX5"/>
<accession>A0A5N6QHX5</accession>
<dbReference type="Proteomes" id="UP000327013">
    <property type="component" value="Chromosome 1"/>
</dbReference>
<feature type="domain" description="DUF7788" evidence="2">
    <location>
        <begin position="406"/>
        <end position="604"/>
    </location>
</feature>
<dbReference type="Pfam" id="PF25043">
    <property type="entry name" value="DUF7788"/>
    <property type="match status" value="1"/>
</dbReference>